<feature type="compositionally biased region" description="Polar residues" evidence="1">
    <location>
        <begin position="114"/>
        <end position="124"/>
    </location>
</feature>
<proteinExistence type="predicted"/>
<organism evidence="2">
    <name type="scientific">Lygus hesperus</name>
    <name type="common">Western plant bug</name>
    <dbReference type="NCBI Taxonomy" id="30085"/>
    <lineage>
        <taxon>Eukaryota</taxon>
        <taxon>Metazoa</taxon>
        <taxon>Ecdysozoa</taxon>
        <taxon>Arthropoda</taxon>
        <taxon>Hexapoda</taxon>
        <taxon>Insecta</taxon>
        <taxon>Pterygota</taxon>
        <taxon>Neoptera</taxon>
        <taxon>Paraneoptera</taxon>
        <taxon>Hemiptera</taxon>
        <taxon>Heteroptera</taxon>
        <taxon>Panheteroptera</taxon>
        <taxon>Cimicomorpha</taxon>
        <taxon>Miridae</taxon>
        <taxon>Mirini</taxon>
        <taxon>Lygus</taxon>
    </lineage>
</organism>
<evidence type="ECO:0000313" key="2">
    <source>
        <dbReference type="EMBL" id="JAQ06116.1"/>
    </source>
</evidence>
<sequence length="137" mass="16063">MKIEKNYIFTRKYHRKIDYKIHEVRGYRDKECCVTREGKVRRLRLQPLGQDGVRYYCCQVDPGIACFFLYLLNVYLLELRGLGFAIPGSRTIFTDFRIPRSQNTKISNGNFFSIKTENSPNSRQSAHDENQKGSSQN</sequence>
<evidence type="ECO:0000256" key="1">
    <source>
        <dbReference type="SAM" id="MobiDB-lite"/>
    </source>
</evidence>
<dbReference type="EMBL" id="GDHC01012513">
    <property type="protein sequence ID" value="JAQ06116.1"/>
    <property type="molecule type" value="Transcribed_RNA"/>
</dbReference>
<dbReference type="AlphaFoldDB" id="A0A146LGK6"/>
<gene>
    <name evidence="2" type="ORF">g.72887</name>
</gene>
<name>A0A146LGK6_LYGHE</name>
<protein>
    <submittedName>
        <fullName evidence="2">Uncharacterized protein</fullName>
    </submittedName>
</protein>
<reference evidence="2" key="1">
    <citation type="journal article" date="2016" name="Gigascience">
        <title>De novo construction of an expanded transcriptome assembly for the western tarnished plant bug, Lygus hesperus.</title>
        <authorList>
            <person name="Tassone E.E."/>
            <person name="Geib S.M."/>
            <person name="Hall B."/>
            <person name="Fabrick J.A."/>
            <person name="Brent C.S."/>
            <person name="Hull J.J."/>
        </authorList>
    </citation>
    <scope>NUCLEOTIDE SEQUENCE</scope>
</reference>
<accession>A0A146LGK6</accession>
<feature type="region of interest" description="Disordered" evidence="1">
    <location>
        <begin position="114"/>
        <end position="137"/>
    </location>
</feature>